<feature type="region of interest" description="Disordered" evidence="1">
    <location>
        <begin position="1"/>
        <end position="136"/>
    </location>
</feature>
<dbReference type="EMBL" id="CAJVPY010011995">
    <property type="protein sequence ID" value="CAG8731073.1"/>
    <property type="molecule type" value="Genomic_DNA"/>
</dbReference>
<reference evidence="2" key="1">
    <citation type="submission" date="2021-06" db="EMBL/GenBank/DDBJ databases">
        <authorList>
            <person name="Kallberg Y."/>
            <person name="Tangrot J."/>
            <person name="Rosling A."/>
        </authorList>
    </citation>
    <scope>NUCLEOTIDE SEQUENCE</scope>
    <source>
        <strain evidence="2">MA453B</strain>
    </source>
</reference>
<feature type="compositionally biased region" description="Basic and acidic residues" evidence="1">
    <location>
        <begin position="12"/>
        <end position="60"/>
    </location>
</feature>
<feature type="compositionally biased region" description="Basic and acidic residues" evidence="1">
    <location>
        <begin position="90"/>
        <end position="119"/>
    </location>
</feature>
<feature type="compositionally biased region" description="Acidic residues" evidence="1">
    <location>
        <begin position="1"/>
        <end position="11"/>
    </location>
</feature>
<feature type="non-terminal residue" evidence="2">
    <location>
        <position position="1"/>
    </location>
</feature>
<name>A0A9N9IDL6_9GLOM</name>
<evidence type="ECO:0000313" key="2">
    <source>
        <dbReference type="EMBL" id="CAG8731073.1"/>
    </source>
</evidence>
<dbReference type="AlphaFoldDB" id="A0A9N9IDL6"/>
<feature type="region of interest" description="Disordered" evidence="1">
    <location>
        <begin position="176"/>
        <end position="195"/>
    </location>
</feature>
<keyword evidence="3" id="KW-1185">Reference proteome</keyword>
<proteinExistence type="predicted"/>
<sequence>GMDADEADEKDNDGVNEKLKESADLKKKEYKASDEKNIAIRTESDGLNQERKTNEKLIDKARRHKGRDVEIDACEVPDLSQNPAGMNNADEIKNPEDRCQTGIRTERGDKKLDYRKSAEGNDMGKNNEPDDVNYDDETIAEEEDKGNVKILAEKEKYDHAYELWIKRVDEFRKTVSEVKEPTGMKPAETEEDTTNGHAKVCETVCGTKKRTPERVCEDQDPMPMQ</sequence>
<dbReference type="Proteomes" id="UP000789405">
    <property type="component" value="Unassembled WGS sequence"/>
</dbReference>
<protein>
    <submittedName>
        <fullName evidence="2">11849_t:CDS:1</fullName>
    </submittedName>
</protein>
<comment type="caution">
    <text evidence="2">The sequence shown here is derived from an EMBL/GenBank/DDBJ whole genome shotgun (WGS) entry which is preliminary data.</text>
</comment>
<organism evidence="2 3">
    <name type="scientific">Dentiscutata erythropus</name>
    <dbReference type="NCBI Taxonomy" id="1348616"/>
    <lineage>
        <taxon>Eukaryota</taxon>
        <taxon>Fungi</taxon>
        <taxon>Fungi incertae sedis</taxon>
        <taxon>Mucoromycota</taxon>
        <taxon>Glomeromycotina</taxon>
        <taxon>Glomeromycetes</taxon>
        <taxon>Diversisporales</taxon>
        <taxon>Gigasporaceae</taxon>
        <taxon>Dentiscutata</taxon>
    </lineage>
</organism>
<evidence type="ECO:0000313" key="3">
    <source>
        <dbReference type="Proteomes" id="UP000789405"/>
    </source>
</evidence>
<evidence type="ECO:0000256" key="1">
    <source>
        <dbReference type="SAM" id="MobiDB-lite"/>
    </source>
</evidence>
<gene>
    <name evidence="2" type="ORF">DERYTH_LOCUS15125</name>
</gene>
<accession>A0A9N9IDL6</accession>